<keyword evidence="3" id="KW-0067">ATP-binding</keyword>
<dbReference type="NCBIfam" id="TIGR00749">
    <property type="entry name" value="glk"/>
    <property type="match status" value="1"/>
</dbReference>
<gene>
    <name evidence="3" type="primary">glk</name>
    <name evidence="5" type="ORF">GCM10022278_17950</name>
</gene>
<evidence type="ECO:0000256" key="2">
    <source>
        <dbReference type="ARBA" id="ARBA00022777"/>
    </source>
</evidence>
<dbReference type="InterPro" id="IPR050201">
    <property type="entry name" value="Bacterial_glucokinase"/>
</dbReference>
<keyword evidence="2 3" id="KW-0418">Kinase</keyword>
<organism evidence="5 6">
    <name type="scientific">Allohahella marinimesophila</name>
    <dbReference type="NCBI Taxonomy" id="1054972"/>
    <lineage>
        <taxon>Bacteria</taxon>
        <taxon>Pseudomonadati</taxon>
        <taxon>Pseudomonadota</taxon>
        <taxon>Gammaproteobacteria</taxon>
        <taxon>Oceanospirillales</taxon>
        <taxon>Hahellaceae</taxon>
        <taxon>Allohahella</taxon>
    </lineage>
</organism>
<comment type="catalytic activity">
    <reaction evidence="3">
        <text>D-glucose + ATP = D-glucose 6-phosphate + ADP + H(+)</text>
        <dbReference type="Rhea" id="RHEA:17825"/>
        <dbReference type="ChEBI" id="CHEBI:4167"/>
        <dbReference type="ChEBI" id="CHEBI:15378"/>
        <dbReference type="ChEBI" id="CHEBI:30616"/>
        <dbReference type="ChEBI" id="CHEBI:61548"/>
        <dbReference type="ChEBI" id="CHEBI:456216"/>
        <dbReference type="EC" id="2.7.1.2"/>
    </reaction>
</comment>
<sequence length="346" mass="36738">MSSYALVGDIGGTNARFALIDQQFDQEADAPLAGSDLHGVATLPCADYDNIDEAIRSYLKDHSIDGVAQASLAFACPVNKPDIVMTNNHWRFNKQAMRKSLGFERFAIVNDFTAMALGVSVVRQLGGDLLRQVGSVDEAAVSQSAPQLVIGPGTGLGVSALIKVNDQWLPLATEGGHTSFAPTTDHEVAMLKILLRKYGRVSIERLVSGSGLLNIYECHAELAGEPVRYHSPADVTAAALGTDRTPNPLALAALNHFCELLGRVAGDAVLTIGAFGGVYICGGIVPRIIDFFTASQFRAAFEDKGRMTHLLKATPTYVVMDGLAGLRGAAAALSNPFIRSDSQVQP</sequence>
<proteinExistence type="inferred from homology"/>
<evidence type="ECO:0000313" key="5">
    <source>
        <dbReference type="EMBL" id="GAA3960217.1"/>
    </source>
</evidence>
<dbReference type="PANTHER" id="PTHR47690:SF1">
    <property type="entry name" value="GLUCOKINASE"/>
    <property type="match status" value="1"/>
</dbReference>
<dbReference type="EC" id="2.7.1.2" evidence="3"/>
<evidence type="ECO:0000313" key="6">
    <source>
        <dbReference type="Proteomes" id="UP001501337"/>
    </source>
</evidence>
<dbReference type="EMBL" id="BAABBO010000009">
    <property type="protein sequence ID" value="GAA3960217.1"/>
    <property type="molecule type" value="Genomic_DNA"/>
</dbReference>
<feature type="binding site" evidence="3">
    <location>
        <begin position="8"/>
        <end position="13"/>
    </location>
    <ligand>
        <name>ATP</name>
        <dbReference type="ChEBI" id="CHEBI:30616"/>
    </ligand>
</feature>
<keyword evidence="3" id="KW-0324">Glycolysis</keyword>
<evidence type="ECO:0000256" key="4">
    <source>
        <dbReference type="RuleBase" id="RU004046"/>
    </source>
</evidence>
<comment type="subcellular location">
    <subcellularLocation>
        <location evidence="3">Cytoplasm</location>
    </subcellularLocation>
</comment>
<accession>A0ABP7P6P7</accession>
<dbReference type="InterPro" id="IPR003836">
    <property type="entry name" value="Glucokinase"/>
</dbReference>
<dbReference type="PANTHER" id="PTHR47690">
    <property type="entry name" value="GLUCOKINASE"/>
    <property type="match status" value="1"/>
</dbReference>
<dbReference type="Pfam" id="PF02685">
    <property type="entry name" value="Glucokinase"/>
    <property type="match status" value="1"/>
</dbReference>
<reference evidence="6" key="1">
    <citation type="journal article" date="2019" name="Int. J. Syst. Evol. Microbiol.">
        <title>The Global Catalogue of Microorganisms (GCM) 10K type strain sequencing project: providing services to taxonomists for standard genome sequencing and annotation.</title>
        <authorList>
            <consortium name="The Broad Institute Genomics Platform"/>
            <consortium name="The Broad Institute Genome Sequencing Center for Infectious Disease"/>
            <person name="Wu L."/>
            <person name="Ma J."/>
        </authorList>
    </citation>
    <scope>NUCLEOTIDE SEQUENCE [LARGE SCALE GENOMIC DNA]</scope>
    <source>
        <strain evidence="6">JCM 17555</strain>
    </source>
</reference>
<dbReference type="RefSeq" id="WP_344805475.1">
    <property type="nucleotide sequence ID" value="NZ_BAABBO010000009.1"/>
</dbReference>
<evidence type="ECO:0000256" key="3">
    <source>
        <dbReference type="HAMAP-Rule" id="MF_00524"/>
    </source>
</evidence>
<keyword evidence="3" id="KW-0963">Cytoplasm</keyword>
<dbReference type="Gene3D" id="3.30.420.40">
    <property type="match status" value="1"/>
</dbReference>
<keyword evidence="3" id="KW-0547">Nucleotide-binding</keyword>
<keyword evidence="6" id="KW-1185">Reference proteome</keyword>
<dbReference type="SUPFAM" id="SSF53067">
    <property type="entry name" value="Actin-like ATPase domain"/>
    <property type="match status" value="1"/>
</dbReference>
<dbReference type="InterPro" id="IPR043129">
    <property type="entry name" value="ATPase_NBD"/>
</dbReference>
<evidence type="ECO:0000256" key="1">
    <source>
        <dbReference type="ARBA" id="ARBA00022679"/>
    </source>
</evidence>
<comment type="similarity">
    <text evidence="3 4">Belongs to the bacterial glucokinase family.</text>
</comment>
<dbReference type="Proteomes" id="UP001501337">
    <property type="component" value="Unassembled WGS sequence"/>
</dbReference>
<comment type="caution">
    <text evidence="5">The sequence shown here is derived from an EMBL/GenBank/DDBJ whole genome shotgun (WGS) entry which is preliminary data.</text>
</comment>
<dbReference type="HAMAP" id="MF_00524">
    <property type="entry name" value="Glucokinase"/>
    <property type="match status" value="1"/>
</dbReference>
<name>A0ABP7P6P7_9GAMM</name>
<keyword evidence="1 3" id="KW-0808">Transferase</keyword>
<dbReference type="CDD" id="cd24008">
    <property type="entry name" value="ASKHA_NBD_GLK"/>
    <property type="match status" value="1"/>
</dbReference>
<protein>
    <recommendedName>
        <fullName evidence="3">Glucokinase</fullName>
        <ecNumber evidence="3">2.7.1.2</ecNumber>
    </recommendedName>
    <alternativeName>
        <fullName evidence="3">Glucose kinase</fullName>
    </alternativeName>
</protein>
<dbReference type="Gene3D" id="3.40.367.20">
    <property type="match status" value="1"/>
</dbReference>